<keyword evidence="9" id="KW-1185">Reference proteome</keyword>
<feature type="transmembrane region" description="Helical" evidence="5">
    <location>
        <begin position="147"/>
        <end position="164"/>
    </location>
</feature>
<feature type="transmembrane region" description="Helical" evidence="5">
    <location>
        <begin position="66"/>
        <end position="90"/>
    </location>
</feature>
<keyword evidence="6" id="KW-0732">Signal</keyword>
<organism evidence="8 9">
    <name type="scientific">Pseudonocardia humida</name>
    <dbReference type="NCBI Taxonomy" id="2800819"/>
    <lineage>
        <taxon>Bacteria</taxon>
        <taxon>Bacillati</taxon>
        <taxon>Actinomycetota</taxon>
        <taxon>Actinomycetes</taxon>
        <taxon>Pseudonocardiales</taxon>
        <taxon>Pseudonocardiaceae</taxon>
        <taxon>Pseudonocardia</taxon>
    </lineage>
</organism>
<dbReference type="Pfam" id="PF07291">
    <property type="entry name" value="MauE"/>
    <property type="match status" value="1"/>
</dbReference>
<feature type="domain" description="Methylamine utilisation protein MauE" evidence="7">
    <location>
        <begin position="2"/>
        <end position="131"/>
    </location>
</feature>
<protein>
    <submittedName>
        <fullName evidence="8">Methylamine utilization protein MauE</fullName>
    </submittedName>
</protein>
<evidence type="ECO:0000313" key="9">
    <source>
        <dbReference type="Proteomes" id="UP001165283"/>
    </source>
</evidence>
<keyword evidence="3 5" id="KW-1133">Transmembrane helix</keyword>
<name>A0ABT1A3V4_9PSEU</name>
<keyword evidence="4 5" id="KW-0472">Membrane</keyword>
<evidence type="ECO:0000256" key="6">
    <source>
        <dbReference type="SAM" id="SignalP"/>
    </source>
</evidence>
<dbReference type="EMBL" id="JAGSOV010000045">
    <property type="protein sequence ID" value="MCO1657660.1"/>
    <property type="molecule type" value="Genomic_DNA"/>
</dbReference>
<dbReference type="RefSeq" id="WP_252441311.1">
    <property type="nucleotide sequence ID" value="NZ_JAGSOV010000045.1"/>
</dbReference>
<comment type="caution">
    <text evidence="8">The sequence shown here is derived from an EMBL/GenBank/DDBJ whole genome shotgun (WGS) entry which is preliminary data.</text>
</comment>
<evidence type="ECO:0000313" key="8">
    <source>
        <dbReference type="EMBL" id="MCO1657660.1"/>
    </source>
</evidence>
<evidence type="ECO:0000256" key="3">
    <source>
        <dbReference type="ARBA" id="ARBA00022989"/>
    </source>
</evidence>
<sequence length="179" mass="17657">MLAAALTAAVAVTFAMSAAAKLADPGAFRRSLPATLGVAPLRANRLAPAVVAAELAVLPPLVLGAWWVPAALLGFASAAALLIAFTAALLSMIRRGVTEPCHCFGAQDSPPGRLDLVRNGLLAGFAVAGLVVAAVAGPVVGSSAVEVGGGALLGAAAALLVVRLDDLRWMVGPVLPGLG</sequence>
<evidence type="ECO:0000259" key="7">
    <source>
        <dbReference type="Pfam" id="PF07291"/>
    </source>
</evidence>
<feature type="transmembrane region" description="Helical" evidence="5">
    <location>
        <begin position="121"/>
        <end position="141"/>
    </location>
</feature>
<comment type="subcellular location">
    <subcellularLocation>
        <location evidence="1">Membrane</location>
        <topology evidence="1">Multi-pass membrane protein</topology>
    </subcellularLocation>
</comment>
<evidence type="ECO:0000256" key="2">
    <source>
        <dbReference type="ARBA" id="ARBA00022692"/>
    </source>
</evidence>
<keyword evidence="2 5" id="KW-0812">Transmembrane</keyword>
<accession>A0ABT1A3V4</accession>
<dbReference type="Proteomes" id="UP001165283">
    <property type="component" value="Unassembled WGS sequence"/>
</dbReference>
<feature type="signal peptide" evidence="6">
    <location>
        <begin position="1"/>
        <end position="20"/>
    </location>
</feature>
<evidence type="ECO:0000256" key="4">
    <source>
        <dbReference type="ARBA" id="ARBA00023136"/>
    </source>
</evidence>
<feature type="chain" id="PRO_5047096676" evidence="6">
    <location>
        <begin position="21"/>
        <end position="179"/>
    </location>
</feature>
<gene>
    <name evidence="8" type="ORF">KDL28_21605</name>
</gene>
<reference evidence="8" key="1">
    <citation type="submission" date="2021-04" db="EMBL/GenBank/DDBJ databases">
        <title>Pseudonocardia sp. nov., isolated from sandy soil of mangrove forest.</title>
        <authorList>
            <person name="Zan Z."/>
            <person name="Huang R."/>
            <person name="Liu W."/>
        </authorList>
    </citation>
    <scope>NUCLEOTIDE SEQUENCE</scope>
    <source>
        <strain evidence="8">S2-4</strain>
    </source>
</reference>
<proteinExistence type="predicted"/>
<evidence type="ECO:0000256" key="5">
    <source>
        <dbReference type="SAM" id="Phobius"/>
    </source>
</evidence>
<evidence type="ECO:0000256" key="1">
    <source>
        <dbReference type="ARBA" id="ARBA00004141"/>
    </source>
</evidence>
<dbReference type="InterPro" id="IPR009908">
    <property type="entry name" value="Methylamine_util_MauE"/>
</dbReference>